<feature type="region of interest" description="Disordered" evidence="8">
    <location>
        <begin position="366"/>
        <end position="401"/>
    </location>
</feature>
<evidence type="ECO:0000259" key="10">
    <source>
        <dbReference type="PROSITE" id="PS50235"/>
    </source>
</evidence>
<reference evidence="11 12" key="1">
    <citation type="journal article" date="2015" name="Genome Biol. Evol.">
        <title>Comparative Genomics of a Bacterivorous Green Alga Reveals Evolutionary Causalities and Consequences of Phago-Mixotrophic Mode of Nutrition.</title>
        <authorList>
            <person name="Burns J.A."/>
            <person name="Paasch A."/>
            <person name="Narechania A."/>
            <person name="Kim E."/>
        </authorList>
    </citation>
    <scope>NUCLEOTIDE SEQUENCE [LARGE SCALE GENOMIC DNA]</scope>
    <source>
        <strain evidence="11 12">PLY_AMNH</strain>
    </source>
</reference>
<dbReference type="Proteomes" id="UP001190700">
    <property type="component" value="Unassembled WGS sequence"/>
</dbReference>
<dbReference type="GO" id="GO:0016579">
    <property type="term" value="P:protein deubiquitination"/>
    <property type="evidence" value="ECO:0007669"/>
    <property type="project" value="InterPro"/>
</dbReference>
<dbReference type="PROSITE" id="PS50053">
    <property type="entry name" value="UBIQUITIN_2"/>
    <property type="match status" value="1"/>
</dbReference>
<dbReference type="InterPro" id="IPR000626">
    <property type="entry name" value="Ubiquitin-like_dom"/>
</dbReference>
<dbReference type="PROSITE" id="PS00299">
    <property type="entry name" value="UBIQUITIN_1"/>
    <property type="match status" value="1"/>
</dbReference>
<dbReference type="Gene3D" id="3.10.20.90">
    <property type="entry name" value="Phosphatidylinositol 3-kinase Catalytic Subunit, Chain A, domain 1"/>
    <property type="match status" value="1"/>
</dbReference>
<keyword evidence="5" id="KW-0833">Ubl conjugation pathway</keyword>
<dbReference type="Gene3D" id="3.90.70.10">
    <property type="entry name" value="Cysteine proteinases"/>
    <property type="match status" value="1"/>
</dbReference>
<proteinExistence type="inferred from homology"/>
<dbReference type="InterPro" id="IPR018200">
    <property type="entry name" value="USP_CS"/>
</dbReference>
<dbReference type="SUPFAM" id="SSF54001">
    <property type="entry name" value="Cysteine proteinases"/>
    <property type="match status" value="1"/>
</dbReference>
<dbReference type="EMBL" id="LGRX02002640">
    <property type="protein sequence ID" value="KAK3283824.1"/>
    <property type="molecule type" value="Genomic_DNA"/>
</dbReference>
<comment type="caution">
    <text evidence="11">The sequence shown here is derived from an EMBL/GenBank/DDBJ whole genome shotgun (WGS) entry which is preliminary data.</text>
</comment>
<accession>A0AAE0GSX2</accession>
<evidence type="ECO:0000256" key="8">
    <source>
        <dbReference type="SAM" id="MobiDB-lite"/>
    </source>
</evidence>
<name>A0AAE0GSX2_9CHLO</name>
<dbReference type="PANTHER" id="PTHR43982:SF1">
    <property type="entry name" value="UBIQUITIN CARBOXYL-TERMINAL HYDROLASE 14"/>
    <property type="match status" value="1"/>
</dbReference>
<comment type="catalytic activity">
    <reaction evidence="1">
        <text>Thiol-dependent hydrolysis of ester, thioester, amide, peptide and isopeptide bonds formed by the C-terminal Gly of ubiquitin (a 76-residue protein attached to proteins as an intracellular targeting signal).</text>
        <dbReference type="EC" id="3.4.19.12"/>
    </reaction>
</comment>
<sequence length="474" mass="52876">MSVKIDIKWGKELLKDLEIDYSQPPEVFKMQIFSLTGVPVERQKIMVKGGMLKDDSDWAKLGLKNGQKIMMMGTAEVIVAPEKEIQFVEDLPEAAQEAASTAQYGSGLANLQNTCYMNSTLQCLYNITDLKEKILSFDPAVAINPAHNKLTVAAKGVFQQLGNSMGVAVDPYMFLAALREKYPRFAETGQNGVYSQQDAEECYSQLMYSFREALQGASGEDPVKDILGSELVLRLKCEESGEEYTERQLVYSLKCNITQQVDHLQQGMKIGLQEDREKNSESLGRLSLFKGEAKVSKLPKFQTVQFVRFFWKTNISIADGTTGVKSKILRKVSYPLILDMYDYCDDDLKAELDVARQAMKEADDAKVLGKRKEGEAGSSNDGDVVMAEGSENQPTPTPTRLTGHYDLVGLLTHKGRSADSGHYISYIKRAEKGDWISYDDDKPPAVQNEEDILKLSGGGDWHMAYLLVYKARLA</sequence>
<evidence type="ECO:0000259" key="9">
    <source>
        <dbReference type="PROSITE" id="PS50053"/>
    </source>
</evidence>
<keyword evidence="7" id="KW-0788">Thiol protease</keyword>
<keyword evidence="4" id="KW-0645">Protease</keyword>
<feature type="domain" description="Ubiquitin-like" evidence="9">
    <location>
        <begin position="3"/>
        <end position="72"/>
    </location>
</feature>
<feature type="domain" description="USP" evidence="10">
    <location>
        <begin position="106"/>
        <end position="472"/>
    </location>
</feature>
<evidence type="ECO:0000313" key="11">
    <source>
        <dbReference type="EMBL" id="KAK3283824.1"/>
    </source>
</evidence>
<dbReference type="SMART" id="SM00213">
    <property type="entry name" value="UBQ"/>
    <property type="match status" value="1"/>
</dbReference>
<dbReference type="Pfam" id="PF00443">
    <property type="entry name" value="UCH"/>
    <property type="match status" value="1"/>
</dbReference>
<dbReference type="GO" id="GO:0043161">
    <property type="term" value="P:proteasome-mediated ubiquitin-dependent protein catabolic process"/>
    <property type="evidence" value="ECO:0007669"/>
    <property type="project" value="InterPro"/>
</dbReference>
<feature type="compositionally biased region" description="Basic and acidic residues" evidence="8">
    <location>
        <begin position="366"/>
        <end position="375"/>
    </location>
</feature>
<dbReference type="PANTHER" id="PTHR43982">
    <property type="entry name" value="UBIQUITIN CARBOXYL-TERMINAL HYDROLASE"/>
    <property type="match status" value="1"/>
</dbReference>
<organism evidence="11 12">
    <name type="scientific">Cymbomonas tetramitiformis</name>
    <dbReference type="NCBI Taxonomy" id="36881"/>
    <lineage>
        <taxon>Eukaryota</taxon>
        <taxon>Viridiplantae</taxon>
        <taxon>Chlorophyta</taxon>
        <taxon>Pyramimonadophyceae</taxon>
        <taxon>Pyramimonadales</taxon>
        <taxon>Pyramimonadaceae</taxon>
        <taxon>Cymbomonas</taxon>
    </lineage>
</organism>
<keyword evidence="6" id="KW-0378">Hydrolase</keyword>
<dbReference type="SUPFAM" id="SSF54236">
    <property type="entry name" value="Ubiquitin-like"/>
    <property type="match status" value="1"/>
</dbReference>
<evidence type="ECO:0000256" key="7">
    <source>
        <dbReference type="ARBA" id="ARBA00022807"/>
    </source>
</evidence>
<feature type="compositionally biased region" description="Polar residues" evidence="8">
    <location>
        <begin position="390"/>
        <end position="400"/>
    </location>
</feature>
<dbReference type="GO" id="GO:0061136">
    <property type="term" value="P:regulation of proteasomal protein catabolic process"/>
    <property type="evidence" value="ECO:0007669"/>
    <property type="project" value="TreeGrafter"/>
</dbReference>
<dbReference type="InterPro" id="IPR029071">
    <property type="entry name" value="Ubiquitin-like_domsf"/>
</dbReference>
<dbReference type="GO" id="GO:0070628">
    <property type="term" value="F:proteasome binding"/>
    <property type="evidence" value="ECO:0007669"/>
    <property type="project" value="TreeGrafter"/>
</dbReference>
<evidence type="ECO:0000313" key="12">
    <source>
        <dbReference type="Proteomes" id="UP001190700"/>
    </source>
</evidence>
<protein>
    <recommendedName>
        <fullName evidence="3">ubiquitinyl hydrolase 1</fullName>
        <ecNumber evidence="3">3.4.19.12</ecNumber>
    </recommendedName>
</protein>
<dbReference type="PROSITE" id="PS00973">
    <property type="entry name" value="USP_2"/>
    <property type="match status" value="1"/>
</dbReference>
<dbReference type="PROSITE" id="PS50235">
    <property type="entry name" value="USP_3"/>
    <property type="match status" value="1"/>
</dbReference>
<dbReference type="InterPro" id="IPR001394">
    <property type="entry name" value="Peptidase_C19_UCH"/>
</dbReference>
<dbReference type="InterPro" id="IPR038765">
    <property type="entry name" value="Papain-like_cys_pep_sf"/>
</dbReference>
<keyword evidence="12" id="KW-1185">Reference proteome</keyword>
<evidence type="ECO:0000256" key="4">
    <source>
        <dbReference type="ARBA" id="ARBA00022670"/>
    </source>
</evidence>
<evidence type="ECO:0000256" key="2">
    <source>
        <dbReference type="ARBA" id="ARBA00009085"/>
    </source>
</evidence>
<dbReference type="InterPro" id="IPR044635">
    <property type="entry name" value="UBP14-like"/>
</dbReference>
<dbReference type="InterPro" id="IPR019954">
    <property type="entry name" value="Ubiquitin_CS"/>
</dbReference>
<dbReference type="InterPro" id="IPR028889">
    <property type="entry name" value="USP"/>
</dbReference>
<dbReference type="AlphaFoldDB" id="A0AAE0GSX2"/>
<gene>
    <name evidence="11" type="ORF">CYMTET_8495</name>
</gene>
<evidence type="ECO:0000256" key="3">
    <source>
        <dbReference type="ARBA" id="ARBA00012759"/>
    </source>
</evidence>
<evidence type="ECO:0000256" key="6">
    <source>
        <dbReference type="ARBA" id="ARBA00022801"/>
    </source>
</evidence>
<dbReference type="CDD" id="cd16104">
    <property type="entry name" value="Ubl_USP14_like"/>
    <property type="match status" value="1"/>
</dbReference>
<evidence type="ECO:0000256" key="5">
    <source>
        <dbReference type="ARBA" id="ARBA00022786"/>
    </source>
</evidence>
<dbReference type="Pfam" id="PF00240">
    <property type="entry name" value="ubiquitin"/>
    <property type="match status" value="1"/>
</dbReference>
<dbReference type="FunFam" id="3.10.20.90:FF:000119">
    <property type="entry name" value="Ubiquitin carboxyl-terminal hydrolase 14"/>
    <property type="match status" value="1"/>
</dbReference>
<comment type="similarity">
    <text evidence="2">Belongs to the peptidase C19 family.</text>
</comment>
<dbReference type="GO" id="GO:0004843">
    <property type="term" value="F:cysteine-type deubiquitinase activity"/>
    <property type="evidence" value="ECO:0007669"/>
    <property type="project" value="UniProtKB-EC"/>
</dbReference>
<dbReference type="EC" id="3.4.19.12" evidence="3"/>
<evidence type="ECO:0000256" key="1">
    <source>
        <dbReference type="ARBA" id="ARBA00000707"/>
    </source>
</evidence>